<reference evidence="1 2" key="1">
    <citation type="submission" date="2019-05" db="EMBL/GenBank/DDBJ databases">
        <authorList>
            <person name="Qu J.-H."/>
        </authorList>
    </citation>
    <scope>NUCLEOTIDE SEQUENCE [LARGE SCALE GENOMIC DNA]</scope>
    <source>
        <strain evidence="1 2">T17</strain>
    </source>
</reference>
<keyword evidence="2" id="KW-1185">Reference proteome</keyword>
<accession>A0A5R9L3I3</accession>
<protein>
    <submittedName>
        <fullName evidence="1">Uncharacterized protein</fullName>
    </submittedName>
</protein>
<name>A0A5R9L3I3_9BACT</name>
<dbReference type="AlphaFoldDB" id="A0A5R9L3I3"/>
<evidence type="ECO:0000313" key="2">
    <source>
        <dbReference type="Proteomes" id="UP000306402"/>
    </source>
</evidence>
<organism evidence="1 2">
    <name type="scientific">Dyadobacter luticola</name>
    <dbReference type="NCBI Taxonomy" id="1979387"/>
    <lineage>
        <taxon>Bacteria</taxon>
        <taxon>Pseudomonadati</taxon>
        <taxon>Bacteroidota</taxon>
        <taxon>Cytophagia</taxon>
        <taxon>Cytophagales</taxon>
        <taxon>Spirosomataceae</taxon>
        <taxon>Dyadobacter</taxon>
    </lineage>
</organism>
<dbReference type="Proteomes" id="UP000306402">
    <property type="component" value="Unassembled WGS sequence"/>
</dbReference>
<proteinExistence type="predicted"/>
<evidence type="ECO:0000313" key="1">
    <source>
        <dbReference type="EMBL" id="TLV03126.1"/>
    </source>
</evidence>
<gene>
    <name evidence="1" type="ORF">FEN17_05805</name>
</gene>
<sequence length="259" mass="30123">MDKNLHIPGQYTILFQTASVVPAPYSHFYTLKMDITSEKDIEVDFKITYLDRDEVSEDELFDEGFTNDDDYQWSGAVPAVWIEEFRQILGSSKLVRKKQDSEFEDFIEIEMEEEGQRVNTYPVDKERWSYFLQEFMQAIFETGGREKPFELTFVEIAENRKVTLDLKASFAQKSFTITKDKGIARKLEWSQLQKIMDTVYKAEFVSDNAFEAKPSRKGKFITAGDGLWYQLGVAILETTSKSRDLPKIEALFETLENKV</sequence>
<dbReference type="RefSeq" id="WP_138364333.1">
    <property type="nucleotide sequence ID" value="NZ_VCEJ01000002.1"/>
</dbReference>
<comment type="caution">
    <text evidence="1">The sequence shown here is derived from an EMBL/GenBank/DDBJ whole genome shotgun (WGS) entry which is preliminary data.</text>
</comment>
<dbReference type="EMBL" id="VCEJ01000002">
    <property type="protein sequence ID" value="TLV03126.1"/>
    <property type="molecule type" value="Genomic_DNA"/>
</dbReference>
<dbReference type="OrthoDB" id="934157at2"/>